<accession>G5JVG6</accession>
<evidence type="ECO:0000313" key="1">
    <source>
        <dbReference type="EMBL" id="EHJ51990.1"/>
    </source>
</evidence>
<name>G5JVG6_9STRE</name>
<dbReference type="eggNOG" id="ENOG5032W2H">
    <property type="taxonomic scope" value="Bacteria"/>
</dbReference>
<sequence>MNSNRNNQCHALPPIITLDNFYGDFKKYDNYLYNEIFLKELYNNKIHFRGKLVAFKKYPLFNNREDSYFHLTCKNYDKDFQERLPDFRRSERLCWLRPSLENDHAQLCHQNCFLTYERPYRSNIRICLLNPVDRYFIVLEERKNYYLLITAFYIDYDNVLQKKLKEYNKYKDN</sequence>
<dbReference type="OrthoDB" id="7868987at2"/>
<dbReference type="EMBL" id="AEUW02000001">
    <property type="protein sequence ID" value="EHJ51990.1"/>
    <property type="molecule type" value="Genomic_DNA"/>
</dbReference>
<evidence type="ECO:0000313" key="2">
    <source>
        <dbReference type="Proteomes" id="UP000003573"/>
    </source>
</evidence>
<protein>
    <submittedName>
        <fullName evidence="1">Uncharacterized protein</fullName>
    </submittedName>
</protein>
<reference evidence="1 2" key="1">
    <citation type="journal article" date="2014" name="Int. J. Syst. Evol. Microbiol.">
        <title>Phylogenomics and the dynamic genome evolution of the genus Streptococcus.</title>
        <authorList>
            <consortium name="The Broad Institute Genome Sequencing Platform"/>
            <person name="Richards V.P."/>
            <person name="Palmer S.R."/>
            <person name="Pavinski Bitar P.D."/>
            <person name="Qin X."/>
            <person name="Weinstock G.M."/>
            <person name="Highlander S.K."/>
            <person name="Town C.D."/>
            <person name="Burne R.A."/>
            <person name="Stanhope M.J."/>
        </authorList>
    </citation>
    <scope>NUCLEOTIDE SEQUENCE [LARGE SCALE GENOMIC DNA]</scope>
    <source>
        <strain evidence="1 2">NCTC 11558</strain>
    </source>
</reference>
<keyword evidence="2" id="KW-1185">Reference proteome</keyword>
<comment type="caution">
    <text evidence="1">The sequence shown here is derived from an EMBL/GenBank/DDBJ whole genome shotgun (WGS) entry which is preliminary data.</text>
</comment>
<dbReference type="RefSeq" id="WP_003079470.1">
    <property type="nucleotide sequence ID" value="NZ_AEUW02000001.1"/>
</dbReference>
<dbReference type="Proteomes" id="UP000003573">
    <property type="component" value="Unassembled WGS sequence"/>
</dbReference>
<dbReference type="STRING" id="764298.STRMA_0740"/>
<organism evidence="1 2">
    <name type="scientific">Streptococcus macacae NCTC 11558</name>
    <dbReference type="NCBI Taxonomy" id="764298"/>
    <lineage>
        <taxon>Bacteria</taxon>
        <taxon>Bacillati</taxon>
        <taxon>Bacillota</taxon>
        <taxon>Bacilli</taxon>
        <taxon>Lactobacillales</taxon>
        <taxon>Streptococcaceae</taxon>
        <taxon>Streptococcus</taxon>
    </lineage>
</organism>
<gene>
    <name evidence="1" type="ORF">STRMA_0740</name>
</gene>
<dbReference type="AlphaFoldDB" id="G5JVG6"/>
<proteinExistence type="predicted"/>